<feature type="compositionally biased region" description="Acidic residues" evidence="1">
    <location>
        <begin position="9"/>
        <end position="20"/>
    </location>
</feature>
<reference evidence="4 6" key="2">
    <citation type="submission" date="2023-09" db="EMBL/GenBank/DDBJ databases">
        <title>Complete-Gapless Cercospora beticola genome.</title>
        <authorList>
            <person name="Wyatt N.A."/>
            <person name="Spanner R.E."/>
            <person name="Bolton M.D."/>
        </authorList>
    </citation>
    <scope>NUCLEOTIDE SEQUENCE [LARGE SCALE GENOMIC DNA]</scope>
    <source>
        <strain evidence="4">Cb09-40</strain>
    </source>
</reference>
<feature type="compositionally biased region" description="Basic and acidic residues" evidence="1">
    <location>
        <begin position="258"/>
        <end position="273"/>
    </location>
</feature>
<dbReference type="OrthoDB" id="110024at2759"/>
<feature type="compositionally biased region" description="Basic and acidic residues" evidence="1">
    <location>
        <begin position="297"/>
        <end position="306"/>
    </location>
</feature>
<gene>
    <name evidence="3" type="ORF">CB0940_08624</name>
    <name evidence="4" type="ORF">RHO25_009854</name>
</gene>
<dbReference type="InterPro" id="IPR052594">
    <property type="entry name" value="J_domain-containing_protein"/>
</dbReference>
<evidence type="ECO:0000313" key="5">
    <source>
        <dbReference type="Proteomes" id="UP000230605"/>
    </source>
</evidence>
<reference evidence="3 5" key="1">
    <citation type="submission" date="2015-10" db="EMBL/GenBank/DDBJ databases">
        <title>The cercosporin biosynthetic gene cluster was horizontally transferred to several fungal lineages and shown to be expanded in Cercospora beticola based on microsynteny with recipient genomes.</title>
        <authorList>
            <person name="De Jonge R."/>
            <person name="Ebert M.K."/>
            <person name="Suttle J.C."/>
            <person name="Jurick Ii W.M."/>
            <person name="Secor G.A."/>
            <person name="Thomma B.P."/>
            <person name="Van De Peer Y."/>
            <person name="Bolton M.D."/>
        </authorList>
    </citation>
    <scope>NUCLEOTIDE SEQUENCE [LARGE SCALE GENOMIC DNA]</scope>
    <source>
        <strain evidence="3 5">09-40</strain>
    </source>
</reference>
<dbReference type="FunFam" id="1.10.287.110:FF:000110">
    <property type="entry name" value="DnaJ domain protein (AFU_orthologue AFUA_2G13210)"/>
    <property type="match status" value="1"/>
</dbReference>
<dbReference type="Proteomes" id="UP000230605">
    <property type="component" value="Chromosome 6"/>
</dbReference>
<evidence type="ECO:0000313" key="6">
    <source>
        <dbReference type="Proteomes" id="UP001302367"/>
    </source>
</evidence>
<protein>
    <submittedName>
        <fullName evidence="3">Putative J domain-containing protein</fullName>
    </submittedName>
</protein>
<dbReference type="EMBL" id="LKMD01000104">
    <property type="protein sequence ID" value="PIA94884.1"/>
    <property type="molecule type" value="Genomic_DNA"/>
</dbReference>
<dbReference type="GO" id="GO:0005634">
    <property type="term" value="C:nucleus"/>
    <property type="evidence" value="ECO:0007669"/>
    <property type="project" value="TreeGrafter"/>
</dbReference>
<feature type="region of interest" description="Disordered" evidence="1">
    <location>
        <begin position="197"/>
        <end position="313"/>
    </location>
</feature>
<feature type="domain" description="J" evidence="2">
    <location>
        <begin position="30"/>
        <end position="97"/>
    </location>
</feature>
<accession>A0A2G5HQS2</accession>
<dbReference type="CDD" id="cd06257">
    <property type="entry name" value="DnaJ"/>
    <property type="match status" value="1"/>
</dbReference>
<dbReference type="PANTHER" id="PTHR44144">
    <property type="entry name" value="DNAJ HOMOLOG SUBFAMILY C MEMBER 9"/>
    <property type="match status" value="1"/>
</dbReference>
<dbReference type="PROSITE" id="PS00636">
    <property type="entry name" value="DNAJ_1"/>
    <property type="match status" value="1"/>
</dbReference>
<dbReference type="Gene3D" id="1.10.287.110">
    <property type="entry name" value="DnaJ domain"/>
    <property type="match status" value="1"/>
</dbReference>
<dbReference type="Pfam" id="PF23302">
    <property type="entry name" value="HTH_DNAJC9"/>
    <property type="match status" value="1"/>
</dbReference>
<evidence type="ECO:0000313" key="4">
    <source>
        <dbReference type="EMBL" id="WPB05203.1"/>
    </source>
</evidence>
<dbReference type="EMBL" id="CP134189">
    <property type="protein sequence ID" value="WPB05203.1"/>
    <property type="molecule type" value="Genomic_DNA"/>
</dbReference>
<evidence type="ECO:0000256" key="1">
    <source>
        <dbReference type="SAM" id="MobiDB-lite"/>
    </source>
</evidence>
<dbReference type="Proteomes" id="UP001302367">
    <property type="component" value="Chromosome 6"/>
</dbReference>
<dbReference type="InterPro" id="IPR036869">
    <property type="entry name" value="J_dom_sf"/>
</dbReference>
<dbReference type="InterPro" id="IPR056453">
    <property type="entry name" value="HTH_DNAJC9"/>
</dbReference>
<evidence type="ECO:0000259" key="2">
    <source>
        <dbReference type="PROSITE" id="PS50076"/>
    </source>
</evidence>
<dbReference type="SMART" id="SM00271">
    <property type="entry name" value="DnaJ"/>
    <property type="match status" value="1"/>
</dbReference>
<dbReference type="PRINTS" id="PR00625">
    <property type="entry name" value="JDOMAIN"/>
</dbReference>
<organism evidence="3 5">
    <name type="scientific">Cercospora beticola</name>
    <name type="common">Sugarbeet leaf spot fungus</name>
    <dbReference type="NCBI Taxonomy" id="122368"/>
    <lineage>
        <taxon>Eukaryota</taxon>
        <taxon>Fungi</taxon>
        <taxon>Dikarya</taxon>
        <taxon>Ascomycota</taxon>
        <taxon>Pezizomycotina</taxon>
        <taxon>Dothideomycetes</taxon>
        <taxon>Dothideomycetidae</taxon>
        <taxon>Mycosphaerellales</taxon>
        <taxon>Mycosphaerellaceae</taxon>
        <taxon>Cercospora</taxon>
    </lineage>
</organism>
<dbReference type="InterPro" id="IPR018253">
    <property type="entry name" value="DnaJ_domain_CS"/>
</dbReference>
<feature type="compositionally biased region" description="Basic and acidic residues" evidence="1">
    <location>
        <begin position="197"/>
        <end position="229"/>
    </location>
</feature>
<feature type="region of interest" description="Disordered" evidence="1">
    <location>
        <begin position="1"/>
        <end position="40"/>
    </location>
</feature>
<proteinExistence type="predicted"/>
<dbReference type="Pfam" id="PF00226">
    <property type="entry name" value="DnaJ"/>
    <property type="match status" value="1"/>
</dbReference>
<dbReference type="GO" id="GO:0005737">
    <property type="term" value="C:cytoplasm"/>
    <property type="evidence" value="ECO:0007669"/>
    <property type="project" value="TreeGrafter"/>
</dbReference>
<dbReference type="SUPFAM" id="SSF46565">
    <property type="entry name" value="Chaperone J-domain"/>
    <property type="match status" value="1"/>
</dbReference>
<dbReference type="PROSITE" id="PS50076">
    <property type="entry name" value="DNAJ_2"/>
    <property type="match status" value="1"/>
</dbReference>
<sequence>MPKRKEQAEEISLEDEEEEVSAGSAPTSINPYHVLDLPPDASADEIKKAYRRAALKSHPDKVSPDQKDAAHQRFQEVAFAYAILSDERRRKRYDTTGRTEESLDIEDDDFDWADFFRAQFANVVTEERINEFAGSYKGSEEEKRDLLKAYEQCEGRMQKIYQTVMLSDMTEDEDRFRAIIDEAIETGEVEGYEKYLGETEKQREKRIAQARKNKESEAGEAKAAEEEIKNKKKGKGKKENGSGGGLGDLAALIQQRQKGREQNFFDHLEEKYAPKGKKGKSSAMDEPLEEAFAANRKKADTVEGARKKAKTKK</sequence>
<keyword evidence="6" id="KW-1185">Reference proteome</keyword>
<evidence type="ECO:0000313" key="3">
    <source>
        <dbReference type="EMBL" id="PIA94884.1"/>
    </source>
</evidence>
<name>A0A2G5HQS2_CERBT</name>
<dbReference type="GO" id="GO:0031072">
    <property type="term" value="F:heat shock protein binding"/>
    <property type="evidence" value="ECO:0007669"/>
    <property type="project" value="TreeGrafter"/>
</dbReference>
<dbReference type="PANTHER" id="PTHR44144:SF1">
    <property type="entry name" value="DNAJ HOMOLOG SUBFAMILY C MEMBER 9"/>
    <property type="match status" value="1"/>
</dbReference>
<dbReference type="AlphaFoldDB" id="A0A2G5HQS2"/>
<dbReference type="InterPro" id="IPR001623">
    <property type="entry name" value="DnaJ_domain"/>
</dbReference>